<dbReference type="Proteomes" id="UP001331761">
    <property type="component" value="Unassembled WGS sequence"/>
</dbReference>
<keyword evidence="2" id="KW-1185">Reference proteome</keyword>
<accession>A0AAN8ETJ1</accession>
<dbReference type="EMBL" id="WIXE01024304">
    <property type="protein sequence ID" value="KAK5965722.1"/>
    <property type="molecule type" value="Genomic_DNA"/>
</dbReference>
<organism evidence="1 2">
    <name type="scientific">Trichostrongylus colubriformis</name>
    <name type="common">Black scour worm</name>
    <dbReference type="NCBI Taxonomy" id="6319"/>
    <lineage>
        <taxon>Eukaryota</taxon>
        <taxon>Metazoa</taxon>
        <taxon>Ecdysozoa</taxon>
        <taxon>Nematoda</taxon>
        <taxon>Chromadorea</taxon>
        <taxon>Rhabditida</taxon>
        <taxon>Rhabditina</taxon>
        <taxon>Rhabditomorpha</taxon>
        <taxon>Strongyloidea</taxon>
        <taxon>Trichostrongylidae</taxon>
        <taxon>Trichostrongylus</taxon>
    </lineage>
</organism>
<reference evidence="1 2" key="1">
    <citation type="submission" date="2019-10" db="EMBL/GenBank/DDBJ databases">
        <title>Assembly and Annotation for the nematode Trichostrongylus colubriformis.</title>
        <authorList>
            <person name="Martin J."/>
        </authorList>
    </citation>
    <scope>NUCLEOTIDE SEQUENCE [LARGE SCALE GENOMIC DNA]</scope>
    <source>
        <strain evidence="1">G859</strain>
        <tissue evidence="1">Whole worm</tissue>
    </source>
</reference>
<evidence type="ECO:0000313" key="1">
    <source>
        <dbReference type="EMBL" id="KAK5965722.1"/>
    </source>
</evidence>
<comment type="caution">
    <text evidence="1">The sequence shown here is derived from an EMBL/GenBank/DDBJ whole genome shotgun (WGS) entry which is preliminary data.</text>
</comment>
<evidence type="ECO:0000313" key="2">
    <source>
        <dbReference type="Proteomes" id="UP001331761"/>
    </source>
</evidence>
<dbReference type="AlphaFoldDB" id="A0AAN8ETJ1"/>
<protein>
    <submittedName>
        <fullName evidence="1">Uncharacterized protein</fullName>
    </submittedName>
</protein>
<gene>
    <name evidence="1" type="ORF">GCK32_019163</name>
</gene>
<proteinExistence type="predicted"/>
<sequence length="125" mass="14050">MFLKCTCCVGSVCGEFLFMRCARRESLYRIDNRRQCQPTFFLSSDGNPTILDGLPIPGGRHDDGSLAAGVACMTDPPKQRRGSTTVIEEEFFVVLTSHLHSYLLQIHMGDCTPRIRSGIYAKWMD</sequence>
<name>A0AAN8ETJ1_TRICO</name>